<feature type="non-terminal residue" evidence="2">
    <location>
        <position position="1"/>
    </location>
</feature>
<name>A0A1A8FT10_9TELE</name>
<feature type="compositionally biased region" description="Polar residues" evidence="1">
    <location>
        <begin position="44"/>
        <end position="56"/>
    </location>
</feature>
<reference evidence="2" key="2">
    <citation type="submission" date="2016-06" db="EMBL/GenBank/DDBJ databases">
        <title>The genome of a short-lived fish provides insights into sex chromosome evolution and the genetic control of aging.</title>
        <authorList>
            <person name="Reichwald K."/>
            <person name="Felder M."/>
            <person name="Petzold A."/>
            <person name="Koch P."/>
            <person name="Groth M."/>
            <person name="Platzer M."/>
        </authorList>
    </citation>
    <scope>NUCLEOTIDE SEQUENCE</scope>
    <source>
        <tissue evidence="2">Brain</tissue>
    </source>
</reference>
<sequence length="67" mass="7166">CKRESLVMQYLSAWVEDSSLWLAVLSLAVGDVVRLNPQRPKAPTASSLPHTPSLITSDGGARGPTSF</sequence>
<proteinExistence type="predicted"/>
<dbReference type="EMBL" id="HAEB01015374">
    <property type="protein sequence ID" value="SBQ61901.1"/>
    <property type="molecule type" value="Transcribed_RNA"/>
</dbReference>
<dbReference type="AlphaFoldDB" id="A0A1A8FT10"/>
<protein>
    <submittedName>
        <fullName evidence="2">Uncharacterized protein</fullName>
    </submittedName>
</protein>
<gene>
    <name evidence="2" type="primary">Nfu_g_1_002610</name>
</gene>
<feature type="region of interest" description="Disordered" evidence="1">
    <location>
        <begin position="38"/>
        <end position="67"/>
    </location>
</feature>
<reference evidence="2" key="1">
    <citation type="submission" date="2016-05" db="EMBL/GenBank/DDBJ databases">
        <authorList>
            <person name="Lavstsen T."/>
            <person name="Jespersen J.S."/>
        </authorList>
    </citation>
    <scope>NUCLEOTIDE SEQUENCE</scope>
    <source>
        <tissue evidence="2">Brain</tissue>
    </source>
</reference>
<accession>A0A1A8FT10</accession>
<evidence type="ECO:0000256" key="1">
    <source>
        <dbReference type="SAM" id="MobiDB-lite"/>
    </source>
</evidence>
<evidence type="ECO:0000313" key="2">
    <source>
        <dbReference type="EMBL" id="SBQ61901.1"/>
    </source>
</evidence>
<organism evidence="2">
    <name type="scientific">Nothobranchius korthausae</name>
    <dbReference type="NCBI Taxonomy" id="1143690"/>
    <lineage>
        <taxon>Eukaryota</taxon>
        <taxon>Metazoa</taxon>
        <taxon>Chordata</taxon>
        <taxon>Craniata</taxon>
        <taxon>Vertebrata</taxon>
        <taxon>Euteleostomi</taxon>
        <taxon>Actinopterygii</taxon>
        <taxon>Neopterygii</taxon>
        <taxon>Teleostei</taxon>
        <taxon>Neoteleostei</taxon>
        <taxon>Acanthomorphata</taxon>
        <taxon>Ovalentaria</taxon>
        <taxon>Atherinomorphae</taxon>
        <taxon>Cyprinodontiformes</taxon>
        <taxon>Nothobranchiidae</taxon>
        <taxon>Nothobranchius</taxon>
    </lineage>
</organism>